<evidence type="ECO:0000313" key="2">
    <source>
        <dbReference type="Proteomes" id="UP000463961"/>
    </source>
</evidence>
<accession>A0A7R6R807</accession>
<keyword evidence="2" id="KW-1185">Reference proteome</keyword>
<dbReference type="EMBL" id="AP022345">
    <property type="protein sequence ID" value="BBU69664.1"/>
    <property type="molecule type" value="Genomic_DNA"/>
</dbReference>
<reference evidence="2" key="1">
    <citation type="submission" date="2020-01" db="EMBL/GenBank/DDBJ databases">
        <title>Phosphoaccumulans saitamaens gen. nov., sp. nov., a polyphosphate accumulating bacterium isolated from surface river water.</title>
        <authorList>
            <person name="Watanabe K."/>
            <person name="Suda W."/>
        </authorList>
    </citation>
    <scope>NUCLEOTIDE SEQUENCE [LARGE SCALE GENOMIC DNA]</scope>
    <source>
        <strain evidence="2">ICHIAU1</strain>
    </source>
</reference>
<gene>
    <name evidence="1" type="ORF">ICHIAU1_19470</name>
</gene>
<dbReference type="RefSeq" id="WP_162049642.1">
    <property type="nucleotide sequence ID" value="NZ_AP022345.1"/>
</dbReference>
<evidence type="ECO:0000313" key="1">
    <source>
        <dbReference type="EMBL" id="BBU69664.1"/>
    </source>
</evidence>
<name>A0A7R6R807_9RHOO</name>
<organism evidence="1 2">
    <name type="scientific">Fluviibacter phosphoraccumulans</name>
    <dbReference type="NCBI Taxonomy" id="1751046"/>
    <lineage>
        <taxon>Bacteria</taxon>
        <taxon>Pseudomonadati</taxon>
        <taxon>Pseudomonadota</taxon>
        <taxon>Betaproteobacteria</taxon>
        <taxon>Rhodocyclales</taxon>
        <taxon>Fluviibacteraceae</taxon>
        <taxon>Fluviibacter</taxon>
    </lineage>
</organism>
<protein>
    <submittedName>
        <fullName evidence="1">Uncharacterized protein</fullName>
    </submittedName>
</protein>
<dbReference type="Proteomes" id="UP000463961">
    <property type="component" value="Chromosome"/>
</dbReference>
<dbReference type="AlphaFoldDB" id="A0A7R6R807"/>
<sequence length="158" mass="18165">MKYIMEVENLKKTKSDEIIEFNTYSKLSAEIYSNLKDPASKSEDFQRLIKLSYCHVKKNKIKSIKILHDKYAESGRLKYGDCVLRGILDSDELIKLKFEFEKDPSDMGLVIKLAVAYALDGYKQRAKQLLERVCSSGYPERSQAKKMIEQINTGNLLG</sequence>
<proteinExistence type="predicted"/>